<dbReference type="AlphaFoldDB" id="A0A7S7LYE5"/>
<sequence length="132" mass="15238">MSEQARIIAEMHKIVMSILKNGSASVAEADKIDELEALLYQQKCYKEIDDHSEHVYQGEEIATLFFNDHYMDAINKMCECEITPDDFFGFAQYHYDDEHEDEDLAEMFTGSFIAGVNEAYELKCKSKPFSIE</sequence>
<accession>A0A7S7LYE5</accession>
<dbReference type="KEGG" id="smas:HUE87_06645"/>
<keyword evidence="2" id="KW-1185">Reference proteome</keyword>
<name>A0A7S7LYE5_9BACT</name>
<evidence type="ECO:0000313" key="1">
    <source>
        <dbReference type="EMBL" id="QOY53600.1"/>
    </source>
</evidence>
<reference evidence="1 2" key="1">
    <citation type="submission" date="2020-05" db="EMBL/GenBank/DDBJ databases">
        <title>Sulfurimonas marisnigri, sp. nov., and Sulfurimonas baltica, sp. nov., manganese oxide reducing chemolithoautotrophs of the class Epsilonproteobacteria isolated from the pelagic redoxclines of the Black and Baltic Seas and emended description of the genus Sulfurimonas.</title>
        <authorList>
            <person name="Henkel J.V."/>
            <person name="Laudan C."/>
            <person name="Werner J."/>
            <person name="Neu T."/>
            <person name="Plewe S."/>
            <person name="Sproer C."/>
            <person name="Bunk B."/>
            <person name="Schulz-Vogt H.N."/>
        </authorList>
    </citation>
    <scope>NUCLEOTIDE SEQUENCE [LARGE SCALE GENOMIC DNA]</scope>
    <source>
        <strain evidence="1 2">SoZ1</strain>
    </source>
</reference>
<dbReference type="Proteomes" id="UP000593836">
    <property type="component" value="Chromosome"/>
</dbReference>
<gene>
    <name evidence="1" type="ORF">HUE87_06645</name>
</gene>
<dbReference type="RefSeq" id="WP_194365435.1">
    <property type="nucleotide sequence ID" value="NZ_CP054493.1"/>
</dbReference>
<dbReference type="EMBL" id="CP054493">
    <property type="protein sequence ID" value="QOY53600.1"/>
    <property type="molecule type" value="Genomic_DNA"/>
</dbReference>
<evidence type="ECO:0000313" key="2">
    <source>
        <dbReference type="Proteomes" id="UP000593836"/>
    </source>
</evidence>
<organism evidence="1 2">
    <name type="scientific">Candidatus Sulfurimonas marisnigri</name>
    <dbReference type="NCBI Taxonomy" id="2740405"/>
    <lineage>
        <taxon>Bacteria</taxon>
        <taxon>Pseudomonadati</taxon>
        <taxon>Campylobacterota</taxon>
        <taxon>Epsilonproteobacteria</taxon>
        <taxon>Campylobacterales</taxon>
        <taxon>Sulfurimonadaceae</taxon>
        <taxon>Sulfurimonas</taxon>
    </lineage>
</organism>
<proteinExistence type="predicted"/>
<protein>
    <submittedName>
        <fullName evidence="1">Uncharacterized protein</fullName>
    </submittedName>
</protein>